<protein>
    <recommendedName>
        <fullName evidence="3">Thiosulfate sulfurtransferase GlpE</fullName>
        <ecNumber evidence="3">2.8.1.1</ecNumber>
    </recommendedName>
</protein>
<dbReference type="PANTHER" id="PTHR43031">
    <property type="entry name" value="FAD-DEPENDENT OXIDOREDUCTASE"/>
    <property type="match status" value="1"/>
</dbReference>
<dbReference type="InterPro" id="IPR036873">
    <property type="entry name" value="Rhodanese-like_dom_sf"/>
</dbReference>
<proteinExistence type="inferred from homology"/>
<feature type="active site" description="Cysteine persulfide intermediate" evidence="3">
    <location>
        <position position="65"/>
    </location>
</feature>
<gene>
    <name evidence="3 5" type="primary">glpE</name>
    <name evidence="5" type="ORF">ABK905_24690</name>
</gene>
<dbReference type="InterPro" id="IPR001763">
    <property type="entry name" value="Rhodanese-like_dom"/>
</dbReference>
<comment type="subcellular location">
    <subcellularLocation>
        <location evidence="3">Cytoplasm</location>
    </subcellularLocation>
</comment>
<sequence>MEQFEAISVEQAHQRWRRGEAVMVDIRDPQSFAAGHAPGAIHLTNDTLGAFLQQAELSRPVMVMCYHGNSSKGAAQYLLQQGFTAAYSIDGGFEAWLNDFPGEVATAESAQS</sequence>
<feature type="domain" description="Rhodanese" evidence="4">
    <location>
        <begin position="17"/>
        <end position="105"/>
    </location>
</feature>
<evidence type="ECO:0000256" key="3">
    <source>
        <dbReference type="HAMAP-Rule" id="MF_01009"/>
    </source>
</evidence>
<keyword evidence="2 3" id="KW-0808">Transferase</keyword>
<dbReference type="SUPFAM" id="SSF52821">
    <property type="entry name" value="Rhodanese/Cell cycle control phosphatase"/>
    <property type="match status" value="1"/>
</dbReference>
<keyword evidence="1 3" id="KW-0963">Cytoplasm</keyword>
<dbReference type="SMART" id="SM00450">
    <property type="entry name" value="RHOD"/>
    <property type="match status" value="1"/>
</dbReference>
<dbReference type="PANTHER" id="PTHR43031:SF6">
    <property type="entry name" value="THIOSULFATE SULFURTRANSFERASE GLPE"/>
    <property type="match status" value="1"/>
</dbReference>
<dbReference type="GO" id="GO:0005737">
    <property type="term" value="C:cytoplasm"/>
    <property type="evidence" value="ECO:0007669"/>
    <property type="project" value="UniProtKB-SubCell"/>
</dbReference>
<dbReference type="EC" id="2.8.1.1" evidence="3"/>
<evidence type="ECO:0000256" key="1">
    <source>
        <dbReference type="ARBA" id="ARBA00022490"/>
    </source>
</evidence>
<evidence type="ECO:0000256" key="2">
    <source>
        <dbReference type="ARBA" id="ARBA00022679"/>
    </source>
</evidence>
<dbReference type="NCBIfam" id="NF001195">
    <property type="entry name" value="PRK00162.1"/>
    <property type="match status" value="1"/>
</dbReference>
<evidence type="ECO:0000259" key="4">
    <source>
        <dbReference type="PROSITE" id="PS50206"/>
    </source>
</evidence>
<dbReference type="PROSITE" id="PS50206">
    <property type="entry name" value="RHODANESE_3"/>
    <property type="match status" value="1"/>
</dbReference>
<organism evidence="5">
    <name type="scientific">Acerihabitans sp. KWT182</name>
    <dbReference type="NCBI Taxonomy" id="3157919"/>
    <lineage>
        <taxon>Bacteria</taxon>
        <taxon>Pseudomonadati</taxon>
        <taxon>Pseudomonadota</taxon>
        <taxon>Gammaproteobacteria</taxon>
        <taxon>Enterobacterales</taxon>
        <taxon>Pectobacteriaceae</taxon>
        <taxon>Acerihabitans</taxon>
    </lineage>
</organism>
<dbReference type="AlphaFoldDB" id="A0AAU7Q8K3"/>
<comment type="function">
    <text evidence="3">Transferase that catalyzes the transfer of sulfur from thiosulfate to thiophilic acceptors such as cyanide or dithiols. May function in a CysM-independent thiosulfate assimilation pathway by catalyzing the conversion of thiosulfate to sulfite, which can then be used for L-cysteine biosynthesis.</text>
</comment>
<accession>A0AAU7Q8K3</accession>
<comment type="catalytic activity">
    <reaction evidence="3">
        <text>thiosulfate + hydrogen cyanide = thiocyanate + sulfite + 2 H(+)</text>
        <dbReference type="Rhea" id="RHEA:16881"/>
        <dbReference type="ChEBI" id="CHEBI:15378"/>
        <dbReference type="ChEBI" id="CHEBI:17359"/>
        <dbReference type="ChEBI" id="CHEBI:18022"/>
        <dbReference type="ChEBI" id="CHEBI:18407"/>
        <dbReference type="ChEBI" id="CHEBI:33542"/>
        <dbReference type="EC" id="2.8.1.1"/>
    </reaction>
</comment>
<dbReference type="InterPro" id="IPR023695">
    <property type="entry name" value="Thiosulf_sulfurTrfase"/>
</dbReference>
<comment type="catalytic activity">
    <reaction evidence="3">
        <text>thiosulfate + [thioredoxin]-dithiol = [thioredoxin]-disulfide + hydrogen sulfide + sulfite + 2 H(+)</text>
        <dbReference type="Rhea" id="RHEA:83859"/>
        <dbReference type="Rhea" id="RHEA-COMP:10698"/>
        <dbReference type="Rhea" id="RHEA-COMP:10700"/>
        <dbReference type="ChEBI" id="CHEBI:15378"/>
        <dbReference type="ChEBI" id="CHEBI:17359"/>
        <dbReference type="ChEBI" id="CHEBI:29919"/>
        <dbReference type="ChEBI" id="CHEBI:29950"/>
        <dbReference type="ChEBI" id="CHEBI:33542"/>
        <dbReference type="ChEBI" id="CHEBI:50058"/>
    </reaction>
</comment>
<name>A0AAU7Q8K3_9GAMM</name>
<dbReference type="Gene3D" id="3.40.250.10">
    <property type="entry name" value="Rhodanese-like domain"/>
    <property type="match status" value="1"/>
</dbReference>
<dbReference type="InterPro" id="IPR050229">
    <property type="entry name" value="GlpE_sulfurtransferase"/>
</dbReference>
<dbReference type="HAMAP" id="MF_01009">
    <property type="entry name" value="Thiosulf_sulfurtr"/>
    <property type="match status" value="1"/>
</dbReference>
<comment type="similarity">
    <text evidence="3">Belongs to the GlpE family.</text>
</comment>
<reference evidence="5" key="1">
    <citation type="submission" date="2024-06" db="EMBL/GenBank/DDBJ databases">
        <authorList>
            <person name="Coelho C."/>
            <person name="Bento M."/>
            <person name="Garcia E."/>
            <person name="Camelo A."/>
            <person name="Brandao I."/>
            <person name="Espirito Santo C."/>
            <person name="Trovao J."/>
            <person name="Verissimo A."/>
            <person name="Costa J."/>
            <person name="Tiago I."/>
        </authorList>
    </citation>
    <scope>NUCLEOTIDE SEQUENCE</scope>
    <source>
        <strain evidence="5">KWT182</strain>
    </source>
</reference>
<dbReference type="Pfam" id="PF00581">
    <property type="entry name" value="Rhodanese"/>
    <property type="match status" value="1"/>
</dbReference>
<dbReference type="CDD" id="cd01444">
    <property type="entry name" value="GlpE_ST"/>
    <property type="match status" value="1"/>
</dbReference>
<dbReference type="EMBL" id="CP157947">
    <property type="protein sequence ID" value="XBS69530.1"/>
    <property type="molecule type" value="Genomic_DNA"/>
</dbReference>
<evidence type="ECO:0000313" key="5">
    <source>
        <dbReference type="EMBL" id="XBS69530.1"/>
    </source>
</evidence>
<dbReference type="GO" id="GO:0004792">
    <property type="term" value="F:thiosulfate-cyanide sulfurtransferase activity"/>
    <property type="evidence" value="ECO:0007669"/>
    <property type="project" value="UniProtKB-UniRule"/>
</dbReference>